<gene>
    <name evidence="1" type="ORF">XH99_22310</name>
</gene>
<comment type="caution">
    <text evidence="1">The sequence shown here is derived from an EMBL/GenBank/DDBJ whole genome shotgun (WGS) entry which is preliminary data.</text>
</comment>
<dbReference type="EMBL" id="LBJQ01000084">
    <property type="protein sequence ID" value="RXH25843.1"/>
    <property type="molecule type" value="Genomic_DNA"/>
</dbReference>
<name>A0A4Q0S1J3_9BRAD</name>
<proteinExistence type="predicted"/>
<protein>
    <submittedName>
        <fullName evidence="1">Uncharacterized protein</fullName>
    </submittedName>
</protein>
<organism evidence="1 2">
    <name type="scientific">Bradyrhizobium nanningense</name>
    <dbReference type="NCBI Taxonomy" id="1325118"/>
    <lineage>
        <taxon>Bacteria</taxon>
        <taxon>Pseudomonadati</taxon>
        <taxon>Pseudomonadota</taxon>
        <taxon>Alphaproteobacteria</taxon>
        <taxon>Hyphomicrobiales</taxon>
        <taxon>Nitrobacteraceae</taxon>
        <taxon>Bradyrhizobium</taxon>
    </lineage>
</organism>
<accession>A0A4Q0S1J3</accession>
<keyword evidence="2" id="KW-1185">Reference proteome</keyword>
<dbReference type="RefSeq" id="WP_164936340.1">
    <property type="nucleotide sequence ID" value="NZ_LBJC01000030.1"/>
</dbReference>
<evidence type="ECO:0000313" key="2">
    <source>
        <dbReference type="Proteomes" id="UP000289546"/>
    </source>
</evidence>
<dbReference type="Proteomes" id="UP000289546">
    <property type="component" value="Unassembled WGS sequence"/>
</dbReference>
<dbReference type="AlphaFoldDB" id="A0A4Q0S1J3"/>
<evidence type="ECO:0000313" key="1">
    <source>
        <dbReference type="EMBL" id="RXH25843.1"/>
    </source>
</evidence>
<sequence length="323" mass="35195">MVSGDLIPLDDLRAMLAQRAADLAQHLLGDPNRQLSSKRELRYGTHGSFAVSIAGSKLGCWYDHEIGIGGDPFALIMRERNCDFRDAVEFARLFAGGNIYRTTIRPLQLKQSDRGDEVAKRLQLARFLWSQRQPIKATAGERYLREARGYGGAIPPTIGYLPTRGKDVHAIICAFGLPDEREPGALHMRDDAVRGVHLIRLLPDGSDRDRDHPQGKSTIGKCPGAPIVCAPFHDSSNALVIAEGVEDALTAHEVMGIGAWAAGGASRMPALAESIPDWTDCASILIDDNSAGRVNTAKLERSLQERGVEVWEIQPFELGSDAP</sequence>
<dbReference type="SUPFAM" id="SSF57783">
    <property type="entry name" value="Zinc beta-ribbon"/>
    <property type="match status" value="1"/>
</dbReference>
<reference evidence="1 2" key="1">
    <citation type="submission" date="2015-04" db="EMBL/GenBank/DDBJ databases">
        <title>Comparative genomics of rhizobia nodulating Arachis hypogaea in China.</title>
        <authorList>
            <person name="Li Y."/>
        </authorList>
    </citation>
    <scope>NUCLEOTIDE SEQUENCE [LARGE SCALE GENOMIC DNA]</scope>
    <source>
        <strain evidence="1 2">CCBAU 51757</strain>
    </source>
</reference>